<evidence type="ECO:0000313" key="2">
    <source>
        <dbReference type="EMBL" id="KAK2602925.1"/>
    </source>
</evidence>
<dbReference type="Proteomes" id="UP001265746">
    <property type="component" value="Unassembled WGS sequence"/>
</dbReference>
<evidence type="ECO:0000256" key="1">
    <source>
        <dbReference type="SAM" id="MobiDB-lite"/>
    </source>
</evidence>
<proteinExistence type="predicted"/>
<name>A0AAD9SB05_PHOAM</name>
<comment type="caution">
    <text evidence="2">The sequence shown here is derived from an EMBL/GenBank/DDBJ whole genome shotgun (WGS) entry which is preliminary data.</text>
</comment>
<keyword evidence="3" id="KW-1185">Reference proteome</keyword>
<dbReference type="AlphaFoldDB" id="A0AAD9SB05"/>
<feature type="compositionally biased region" description="Basic and acidic residues" evidence="1">
    <location>
        <begin position="549"/>
        <end position="563"/>
    </location>
</feature>
<accession>A0AAD9SB05</accession>
<dbReference type="EMBL" id="JAUJFL010000005">
    <property type="protein sequence ID" value="KAK2602925.1"/>
    <property type="molecule type" value="Genomic_DNA"/>
</dbReference>
<protein>
    <submittedName>
        <fullName evidence="2">Uncharacterized protein</fullName>
    </submittedName>
</protein>
<reference evidence="2" key="1">
    <citation type="submission" date="2023-06" db="EMBL/GenBank/DDBJ databases">
        <authorList>
            <person name="Noh H."/>
        </authorList>
    </citation>
    <scope>NUCLEOTIDE SEQUENCE</scope>
    <source>
        <strain evidence="2">DUCC20226</strain>
    </source>
</reference>
<feature type="region of interest" description="Disordered" evidence="1">
    <location>
        <begin position="547"/>
        <end position="599"/>
    </location>
</feature>
<sequence length="599" mass="67923">MALPAHFGQQMDWPKTAKTLGIKGAVQYSWSNIGFPNDPELAVQDLEDSTEIDKDNLNIAELAQDILDVRNLNAGQIADANSLHTETDNGRTIEIFKLKGRRIAKVTIEGVDARQRGVDYKKLKSATAFEKIVDREYQTQKPALEAEHHVMAHVLLCRGGQVGGKACDYWKTARNLAQQHIYLDHGLEARLRSQLEKDNSDKAFTKMLETVKKCVRQNAFNPYYQAQRDEFAVRNNLFHHLKDVDLVMVLDTKGSVIMFQCSDAIQQLFNKTIEKAIMTDLEIFSTQQAVPTPDMTRHGLHYAQWLVERPDLDFRLLNNDPRLAKSGVYHFGCRFPIGVPDGEGKGTKTGGPCPTKDMRQRLEGSCEHNFHKLRFGTLGACTEAVSFFFRLLEPEMFDEYVAIVEQVRNFNKFAHLETRKIQEPFAMRALLVNLMTNEHKDHGDWQCGLAGLTISGSFKGGDLLLRDLGLRIETRPGCVQLLRGRELRHSITRYSGRRFVVVHTNHEAVRRWARRQLGLPITDIGTTPLDSCLEKNQEDFVPEDSYVESSRELFPERYDRTSDEGSVESEASVPKVSRPRLKSDKSRTVSSSDASAEKS</sequence>
<organism evidence="2 3">
    <name type="scientific">Phomopsis amygdali</name>
    <name type="common">Fusicoccum amygdali</name>
    <dbReference type="NCBI Taxonomy" id="1214568"/>
    <lineage>
        <taxon>Eukaryota</taxon>
        <taxon>Fungi</taxon>
        <taxon>Dikarya</taxon>
        <taxon>Ascomycota</taxon>
        <taxon>Pezizomycotina</taxon>
        <taxon>Sordariomycetes</taxon>
        <taxon>Sordariomycetidae</taxon>
        <taxon>Diaporthales</taxon>
        <taxon>Diaporthaceae</taxon>
        <taxon>Diaporthe</taxon>
    </lineage>
</organism>
<evidence type="ECO:0000313" key="3">
    <source>
        <dbReference type="Proteomes" id="UP001265746"/>
    </source>
</evidence>
<dbReference type="Gene3D" id="3.60.130.30">
    <property type="match status" value="1"/>
</dbReference>
<gene>
    <name evidence="2" type="ORF">N8I77_009422</name>
</gene>
<feature type="compositionally biased region" description="Polar residues" evidence="1">
    <location>
        <begin position="588"/>
        <end position="599"/>
    </location>
</feature>